<dbReference type="AlphaFoldDB" id="A0A401STN0"/>
<dbReference type="Proteomes" id="UP000287033">
    <property type="component" value="Unassembled WGS sequence"/>
</dbReference>
<keyword evidence="2" id="KW-1185">Reference proteome</keyword>
<protein>
    <submittedName>
        <fullName evidence="1">Uncharacterized protein</fullName>
    </submittedName>
</protein>
<organism evidence="1 2">
    <name type="scientific">Chiloscyllium punctatum</name>
    <name type="common">Brownbanded bambooshark</name>
    <name type="synonym">Hemiscyllium punctatum</name>
    <dbReference type="NCBI Taxonomy" id="137246"/>
    <lineage>
        <taxon>Eukaryota</taxon>
        <taxon>Metazoa</taxon>
        <taxon>Chordata</taxon>
        <taxon>Craniata</taxon>
        <taxon>Vertebrata</taxon>
        <taxon>Chondrichthyes</taxon>
        <taxon>Elasmobranchii</taxon>
        <taxon>Galeomorphii</taxon>
        <taxon>Galeoidea</taxon>
        <taxon>Orectolobiformes</taxon>
        <taxon>Hemiscylliidae</taxon>
        <taxon>Chiloscyllium</taxon>
    </lineage>
</organism>
<name>A0A401STN0_CHIPU</name>
<dbReference type="EMBL" id="BEZZ01000539">
    <property type="protein sequence ID" value="GCC33726.1"/>
    <property type="molecule type" value="Genomic_DNA"/>
</dbReference>
<reference evidence="1 2" key="1">
    <citation type="journal article" date="2018" name="Nat. Ecol. Evol.">
        <title>Shark genomes provide insights into elasmobranch evolution and the origin of vertebrates.</title>
        <authorList>
            <person name="Hara Y"/>
            <person name="Yamaguchi K"/>
            <person name="Onimaru K"/>
            <person name="Kadota M"/>
            <person name="Koyanagi M"/>
            <person name="Keeley SD"/>
            <person name="Tatsumi K"/>
            <person name="Tanaka K"/>
            <person name="Motone F"/>
            <person name="Kageyama Y"/>
            <person name="Nozu R"/>
            <person name="Adachi N"/>
            <person name="Nishimura O"/>
            <person name="Nakagawa R"/>
            <person name="Tanegashima C"/>
            <person name="Kiyatake I"/>
            <person name="Matsumoto R"/>
            <person name="Murakumo K"/>
            <person name="Nishida K"/>
            <person name="Terakita A"/>
            <person name="Kuratani S"/>
            <person name="Sato K"/>
            <person name="Hyodo S Kuraku.S."/>
        </authorList>
    </citation>
    <scope>NUCLEOTIDE SEQUENCE [LARGE SCALE GENOMIC DNA]</scope>
</reference>
<proteinExistence type="predicted"/>
<evidence type="ECO:0000313" key="1">
    <source>
        <dbReference type="EMBL" id="GCC33726.1"/>
    </source>
</evidence>
<accession>A0A401STN0</accession>
<gene>
    <name evidence="1" type="ORF">chiPu_0012196</name>
</gene>
<evidence type="ECO:0000313" key="2">
    <source>
        <dbReference type="Proteomes" id="UP000287033"/>
    </source>
</evidence>
<comment type="caution">
    <text evidence="1">The sequence shown here is derived from an EMBL/GenBank/DDBJ whole genome shotgun (WGS) entry which is preliminary data.</text>
</comment>
<sequence>MGPGAVWGGRAGVPGARERCGAGRRAWGPGAVWGRPVCLGPGSGVGQASVPGAWGALWAGWCLWAAGSGSLK</sequence>